<evidence type="ECO:0000256" key="1">
    <source>
        <dbReference type="ARBA" id="ARBA00006499"/>
    </source>
</evidence>
<sequence>MNIEGTEPLSLEAIAIPPTSDNPPTGMIVMLHGWGANSQDLAPLASLLNFPDFLFLFADAPFPHPQVLEGRMWYDLNSPDYQKLPESQEILTSWLRSLEESTGVPLSRTVLSGFSQGGAMTLDVGLRLPLAGLVSMSGYLHSEPQPMSDRLPPTLIMHGTQDPVVPLSAAHQAREVFQALGVAVQYREWKMGHSILPEQMEVMQTFIAEIFSASEETNINKP</sequence>
<keyword evidence="5" id="KW-1185">Reference proteome</keyword>
<evidence type="ECO:0000313" key="4">
    <source>
        <dbReference type="EMBL" id="AFY80470.1"/>
    </source>
</evidence>
<dbReference type="Pfam" id="PF02230">
    <property type="entry name" value="Abhydrolase_2"/>
    <property type="match status" value="1"/>
</dbReference>
<dbReference type="STRING" id="56110.Oscil6304_0732"/>
<evidence type="ECO:0000259" key="3">
    <source>
        <dbReference type="Pfam" id="PF02230"/>
    </source>
</evidence>
<keyword evidence="2" id="KW-0378">Hydrolase</keyword>
<accession>K9TD55</accession>
<dbReference type="PANTHER" id="PTHR10655">
    <property type="entry name" value="LYSOPHOSPHOLIPASE-RELATED"/>
    <property type="match status" value="1"/>
</dbReference>
<dbReference type="Proteomes" id="UP000010367">
    <property type="component" value="Chromosome"/>
</dbReference>
<dbReference type="SUPFAM" id="SSF53474">
    <property type="entry name" value="alpha/beta-Hydrolases"/>
    <property type="match status" value="1"/>
</dbReference>
<protein>
    <submittedName>
        <fullName evidence="4">Putative esterase</fullName>
    </submittedName>
</protein>
<proteinExistence type="inferred from homology"/>
<dbReference type="eggNOG" id="COG0400">
    <property type="taxonomic scope" value="Bacteria"/>
</dbReference>
<dbReference type="PANTHER" id="PTHR10655:SF17">
    <property type="entry name" value="LYSOPHOSPHOLIPASE-LIKE PROTEIN 1"/>
    <property type="match status" value="1"/>
</dbReference>
<organism evidence="4 5">
    <name type="scientific">Oscillatoria acuminata PCC 6304</name>
    <dbReference type="NCBI Taxonomy" id="56110"/>
    <lineage>
        <taxon>Bacteria</taxon>
        <taxon>Bacillati</taxon>
        <taxon>Cyanobacteriota</taxon>
        <taxon>Cyanophyceae</taxon>
        <taxon>Oscillatoriophycideae</taxon>
        <taxon>Oscillatoriales</taxon>
        <taxon>Oscillatoriaceae</taxon>
        <taxon>Oscillatoria</taxon>
    </lineage>
</organism>
<dbReference type="InterPro" id="IPR029058">
    <property type="entry name" value="AB_hydrolase_fold"/>
</dbReference>
<dbReference type="InterPro" id="IPR003140">
    <property type="entry name" value="PLipase/COase/thioEstase"/>
</dbReference>
<dbReference type="PATRIC" id="fig|56110.3.peg.879"/>
<comment type="similarity">
    <text evidence="1">Belongs to the AB hydrolase superfamily. AB hydrolase 2 family.</text>
</comment>
<dbReference type="InParanoid" id="K9TD55"/>
<evidence type="ECO:0000313" key="5">
    <source>
        <dbReference type="Proteomes" id="UP000010367"/>
    </source>
</evidence>
<dbReference type="EMBL" id="CP003607">
    <property type="protein sequence ID" value="AFY80470.1"/>
    <property type="molecule type" value="Genomic_DNA"/>
</dbReference>
<dbReference type="GO" id="GO:0016787">
    <property type="term" value="F:hydrolase activity"/>
    <property type="evidence" value="ECO:0007669"/>
    <property type="project" value="UniProtKB-KW"/>
</dbReference>
<dbReference type="HOGENOM" id="CLU_049413_5_1_3"/>
<evidence type="ECO:0000256" key="2">
    <source>
        <dbReference type="ARBA" id="ARBA00022801"/>
    </source>
</evidence>
<dbReference type="AlphaFoldDB" id="K9TD55"/>
<feature type="domain" description="Phospholipase/carboxylesterase/thioesterase" evidence="3">
    <location>
        <begin position="20"/>
        <end position="208"/>
    </location>
</feature>
<dbReference type="Gene3D" id="3.40.50.1820">
    <property type="entry name" value="alpha/beta hydrolase"/>
    <property type="match status" value="1"/>
</dbReference>
<gene>
    <name evidence="4" type="ORF">Oscil6304_0732</name>
</gene>
<reference evidence="4 5" key="1">
    <citation type="submission" date="2012-06" db="EMBL/GenBank/DDBJ databases">
        <title>Finished chromosome of genome of Oscillatoria acuminata PCC 6304.</title>
        <authorList>
            <consortium name="US DOE Joint Genome Institute"/>
            <person name="Gugger M."/>
            <person name="Coursin T."/>
            <person name="Rippka R."/>
            <person name="Tandeau De Marsac N."/>
            <person name="Huntemann M."/>
            <person name="Wei C.-L."/>
            <person name="Han J."/>
            <person name="Detter J.C."/>
            <person name="Han C."/>
            <person name="Tapia R."/>
            <person name="Davenport K."/>
            <person name="Daligault H."/>
            <person name="Erkkila T."/>
            <person name="Gu W."/>
            <person name="Munk A.C.C."/>
            <person name="Teshima H."/>
            <person name="Xu Y."/>
            <person name="Chain P."/>
            <person name="Chen A."/>
            <person name="Krypides N."/>
            <person name="Mavromatis K."/>
            <person name="Markowitz V."/>
            <person name="Szeto E."/>
            <person name="Ivanova N."/>
            <person name="Mikhailova N."/>
            <person name="Ovchinnikova G."/>
            <person name="Pagani I."/>
            <person name="Pati A."/>
            <person name="Goodwin L."/>
            <person name="Peters L."/>
            <person name="Pitluck S."/>
            <person name="Woyke T."/>
            <person name="Kerfeld C."/>
        </authorList>
    </citation>
    <scope>NUCLEOTIDE SEQUENCE [LARGE SCALE GENOMIC DNA]</scope>
    <source>
        <strain evidence="4 5">PCC 6304</strain>
    </source>
</reference>
<dbReference type="InterPro" id="IPR050565">
    <property type="entry name" value="LYPA1-2/EST-like"/>
</dbReference>
<name>K9TD55_9CYAN</name>
<dbReference type="RefSeq" id="WP_015147120.1">
    <property type="nucleotide sequence ID" value="NC_019693.1"/>
</dbReference>
<dbReference type="KEGG" id="oac:Oscil6304_0732"/>